<protein>
    <submittedName>
        <fullName evidence="1">Uncharacterized protein</fullName>
    </submittedName>
</protein>
<comment type="caution">
    <text evidence="1">The sequence shown here is derived from an EMBL/GenBank/DDBJ whole genome shotgun (WGS) entry which is preliminary data.</text>
</comment>
<dbReference type="RefSeq" id="WP_381194623.1">
    <property type="nucleotide sequence ID" value="NZ_JBHSFE010000010.1"/>
</dbReference>
<sequence length="60" mass="6259">MRRLAAVPSWRQESVGDVATPLSQCTLAAPDELLNSVLERLGAGGDCPSWSWTTAASAAS</sequence>
<evidence type="ECO:0000313" key="1">
    <source>
        <dbReference type="EMBL" id="MFC4608752.1"/>
    </source>
</evidence>
<gene>
    <name evidence="1" type="ORF">ACFO9E_13110</name>
</gene>
<organism evidence="1 2">
    <name type="scientific">Streptomyces maoxianensis</name>
    <dbReference type="NCBI Taxonomy" id="1459942"/>
    <lineage>
        <taxon>Bacteria</taxon>
        <taxon>Bacillati</taxon>
        <taxon>Actinomycetota</taxon>
        <taxon>Actinomycetes</taxon>
        <taxon>Kitasatosporales</taxon>
        <taxon>Streptomycetaceae</taxon>
        <taxon>Streptomyces</taxon>
    </lineage>
</organism>
<dbReference type="EMBL" id="JBHSFE010000010">
    <property type="protein sequence ID" value="MFC4608752.1"/>
    <property type="molecule type" value="Genomic_DNA"/>
</dbReference>
<keyword evidence="2" id="KW-1185">Reference proteome</keyword>
<name>A0ABV9G741_9ACTN</name>
<reference evidence="2" key="1">
    <citation type="journal article" date="2019" name="Int. J. Syst. Evol. Microbiol.">
        <title>The Global Catalogue of Microorganisms (GCM) 10K type strain sequencing project: providing services to taxonomists for standard genome sequencing and annotation.</title>
        <authorList>
            <consortium name="The Broad Institute Genomics Platform"/>
            <consortium name="The Broad Institute Genome Sequencing Center for Infectious Disease"/>
            <person name="Wu L."/>
            <person name="Ma J."/>
        </authorList>
    </citation>
    <scope>NUCLEOTIDE SEQUENCE [LARGE SCALE GENOMIC DNA]</scope>
    <source>
        <strain evidence="2">CGMCC 4.7139</strain>
    </source>
</reference>
<proteinExistence type="predicted"/>
<dbReference type="Proteomes" id="UP001595993">
    <property type="component" value="Unassembled WGS sequence"/>
</dbReference>
<evidence type="ECO:0000313" key="2">
    <source>
        <dbReference type="Proteomes" id="UP001595993"/>
    </source>
</evidence>
<accession>A0ABV9G741</accession>